<evidence type="ECO:0000313" key="4">
    <source>
        <dbReference type="RefSeq" id="XP_010468705.1"/>
    </source>
</evidence>
<evidence type="ECO:0000256" key="1">
    <source>
        <dbReference type="SAM" id="Coils"/>
    </source>
</evidence>
<dbReference type="GeneID" id="104748816"/>
<feature type="compositionally biased region" description="Low complexity" evidence="2">
    <location>
        <begin position="136"/>
        <end position="146"/>
    </location>
</feature>
<keyword evidence="1" id="KW-0175">Coiled coil</keyword>
<evidence type="ECO:0000313" key="3">
    <source>
        <dbReference type="Proteomes" id="UP000694864"/>
    </source>
</evidence>
<organism evidence="3 4">
    <name type="scientific">Camelina sativa</name>
    <name type="common">False flax</name>
    <name type="synonym">Myagrum sativum</name>
    <dbReference type="NCBI Taxonomy" id="90675"/>
    <lineage>
        <taxon>Eukaryota</taxon>
        <taxon>Viridiplantae</taxon>
        <taxon>Streptophyta</taxon>
        <taxon>Embryophyta</taxon>
        <taxon>Tracheophyta</taxon>
        <taxon>Spermatophyta</taxon>
        <taxon>Magnoliopsida</taxon>
        <taxon>eudicotyledons</taxon>
        <taxon>Gunneridae</taxon>
        <taxon>Pentapetalae</taxon>
        <taxon>rosids</taxon>
        <taxon>malvids</taxon>
        <taxon>Brassicales</taxon>
        <taxon>Brassicaceae</taxon>
        <taxon>Camelineae</taxon>
        <taxon>Camelina</taxon>
    </lineage>
</organism>
<feature type="compositionally biased region" description="Polar residues" evidence="2">
    <location>
        <begin position="248"/>
        <end position="268"/>
    </location>
</feature>
<keyword evidence="3" id="KW-1185">Reference proteome</keyword>
<protein>
    <submittedName>
        <fullName evidence="4">Uncharacterized protein LOC104748816</fullName>
    </submittedName>
</protein>
<name>A0ABM0WBM9_CAMSA</name>
<dbReference type="RefSeq" id="XP_010468705.1">
    <property type="nucleotide sequence ID" value="XM_010470403.1"/>
</dbReference>
<feature type="region of interest" description="Disordered" evidence="2">
    <location>
        <begin position="228"/>
        <end position="303"/>
    </location>
</feature>
<reference evidence="3" key="1">
    <citation type="journal article" date="2014" name="Nat. Commun.">
        <title>The emerging biofuel crop Camelina sativa retains a highly undifferentiated hexaploid genome structure.</title>
        <authorList>
            <person name="Kagale S."/>
            <person name="Koh C."/>
            <person name="Nixon J."/>
            <person name="Bollina V."/>
            <person name="Clarke W.E."/>
            <person name="Tuteja R."/>
            <person name="Spillane C."/>
            <person name="Robinson S.J."/>
            <person name="Links M.G."/>
            <person name="Clarke C."/>
            <person name="Higgins E.E."/>
            <person name="Huebert T."/>
            <person name="Sharpe A.G."/>
            <person name="Parkin I.A."/>
        </authorList>
    </citation>
    <scope>NUCLEOTIDE SEQUENCE [LARGE SCALE GENOMIC DNA]</scope>
    <source>
        <strain evidence="3">cv. DH55</strain>
    </source>
</reference>
<feature type="compositionally biased region" description="Basic and acidic residues" evidence="2">
    <location>
        <begin position="277"/>
        <end position="286"/>
    </location>
</feature>
<gene>
    <name evidence="4" type="primary">LOC104748816</name>
</gene>
<evidence type="ECO:0000256" key="2">
    <source>
        <dbReference type="SAM" id="MobiDB-lite"/>
    </source>
</evidence>
<accession>A0ABM0WBM9</accession>
<feature type="compositionally biased region" description="Basic and acidic residues" evidence="2">
    <location>
        <begin position="230"/>
        <end position="247"/>
    </location>
</feature>
<feature type="compositionally biased region" description="Polar residues" evidence="2">
    <location>
        <begin position="120"/>
        <end position="130"/>
    </location>
</feature>
<proteinExistence type="predicted"/>
<dbReference type="Proteomes" id="UP000694864">
    <property type="component" value="Chromosome 15"/>
</dbReference>
<feature type="region of interest" description="Disordered" evidence="2">
    <location>
        <begin position="114"/>
        <end position="146"/>
    </location>
</feature>
<sequence>MALDTASRGDFSTNTANEANLLIENLAASNSNHGTEYDRSVRVNAVETDAIKDLTAKVNLLLKRDHQGVNMCEEQTGVYAEFGVDASQDATEEDQIYPPQPQQNNFTQGFQAKGKRFGGSNFQQKPQANSFAPGFQAPQQQPAAPQESKLEQMMQALIDNQKKNAGEINVKIDNMYSELNGRIETLNTHVRVLENQVAQASVRVKAPPGTLPCKSEANPKEFLNAITLRSGKEIEGPPLTKRTDRSSEQTGRSGISENNNDPLSNTQENADDVEISGTKEADKEPNNKPQQTYTPKLPFPTRRKTKIQERKYVNLKSVVGELQVRLCFIETVRMVPSLKKYMKEMLTDKLSLEQGVMYLTHACSAMLHGNF</sequence>
<reference evidence="4" key="2">
    <citation type="submission" date="2025-08" db="UniProtKB">
        <authorList>
            <consortium name="RefSeq"/>
        </authorList>
    </citation>
    <scope>IDENTIFICATION</scope>
    <source>
        <tissue evidence="4">Leaf</tissue>
    </source>
</reference>
<feature type="coiled-coil region" evidence="1">
    <location>
        <begin position="176"/>
        <end position="203"/>
    </location>
</feature>